<reference evidence="3" key="1">
    <citation type="submission" date="2016-10" db="EMBL/GenBank/DDBJ databases">
        <authorList>
            <person name="Varghese N."/>
            <person name="Submissions S."/>
        </authorList>
    </citation>
    <scope>NUCLEOTIDE SEQUENCE [LARGE SCALE GENOMIC DNA]</scope>
    <source>
        <strain evidence="3">CGMCC 1.8895</strain>
    </source>
</reference>
<organism evidence="2 3">
    <name type="scientific">Lacicoccus qingdaonensis</name>
    <dbReference type="NCBI Taxonomy" id="576118"/>
    <lineage>
        <taxon>Bacteria</taxon>
        <taxon>Bacillati</taxon>
        <taxon>Bacillota</taxon>
        <taxon>Bacilli</taxon>
        <taxon>Bacillales</taxon>
        <taxon>Salinicoccaceae</taxon>
        <taxon>Lacicoccus</taxon>
    </lineage>
</organism>
<evidence type="ECO:0000256" key="1">
    <source>
        <dbReference type="SAM" id="Phobius"/>
    </source>
</evidence>
<evidence type="ECO:0000313" key="2">
    <source>
        <dbReference type="EMBL" id="SDK44990.1"/>
    </source>
</evidence>
<keyword evidence="1" id="KW-1133">Transmembrane helix</keyword>
<gene>
    <name evidence="2" type="ORF">SAMN05216216_103167</name>
</gene>
<keyword evidence="1" id="KW-0812">Transmembrane</keyword>
<evidence type="ECO:0000313" key="3">
    <source>
        <dbReference type="Proteomes" id="UP000199008"/>
    </source>
</evidence>
<keyword evidence="3" id="KW-1185">Reference proteome</keyword>
<name>A0A1G9C002_9BACL</name>
<keyword evidence="1" id="KW-0472">Membrane</keyword>
<dbReference type="EMBL" id="FNFY01000003">
    <property type="protein sequence ID" value="SDK44990.1"/>
    <property type="molecule type" value="Genomic_DNA"/>
</dbReference>
<proteinExistence type="predicted"/>
<protein>
    <submittedName>
        <fullName evidence="2">Uncharacterized protein</fullName>
    </submittedName>
</protein>
<sequence length="91" mass="9678">MGGTILKNFLLFIISFVLLFVILQTASGMIITALSPAAVGDAWSQSAVLPQETTVSGSIFTPVITLLTGLIAAAAAYFIQKKSFRETNDVR</sequence>
<feature type="transmembrane region" description="Helical" evidence="1">
    <location>
        <begin position="9"/>
        <end position="39"/>
    </location>
</feature>
<dbReference type="AlphaFoldDB" id="A0A1G9C002"/>
<dbReference type="Proteomes" id="UP000199008">
    <property type="component" value="Unassembled WGS sequence"/>
</dbReference>
<accession>A0A1G9C002</accession>
<feature type="transmembrane region" description="Helical" evidence="1">
    <location>
        <begin position="59"/>
        <end position="79"/>
    </location>
</feature>